<evidence type="ECO:0000313" key="2">
    <source>
        <dbReference type="Proteomes" id="UP001497512"/>
    </source>
</evidence>
<protein>
    <submittedName>
        <fullName evidence="1">Uncharacterized protein</fullName>
    </submittedName>
</protein>
<proteinExistence type="predicted"/>
<keyword evidence="2" id="KW-1185">Reference proteome</keyword>
<evidence type="ECO:0000313" key="1">
    <source>
        <dbReference type="EMBL" id="CAK9236975.1"/>
    </source>
</evidence>
<name>A0ABP0V3E8_9BRYO</name>
<gene>
    <name evidence="1" type="ORF">CSSPTR1EN2_LOCUS23375</name>
</gene>
<reference evidence="1" key="1">
    <citation type="submission" date="2024-02" db="EMBL/GenBank/DDBJ databases">
        <authorList>
            <consortium name="ELIXIR-Norway"/>
            <consortium name="Elixir Norway"/>
        </authorList>
    </citation>
    <scope>NUCLEOTIDE SEQUENCE</scope>
</reference>
<organism evidence="1 2">
    <name type="scientific">Sphagnum troendelagicum</name>
    <dbReference type="NCBI Taxonomy" id="128251"/>
    <lineage>
        <taxon>Eukaryota</taxon>
        <taxon>Viridiplantae</taxon>
        <taxon>Streptophyta</taxon>
        <taxon>Embryophyta</taxon>
        <taxon>Bryophyta</taxon>
        <taxon>Sphagnophytina</taxon>
        <taxon>Sphagnopsida</taxon>
        <taxon>Sphagnales</taxon>
        <taxon>Sphagnaceae</taxon>
        <taxon>Sphagnum</taxon>
    </lineage>
</organism>
<accession>A0ABP0V3E8</accession>
<sequence length="84" mass="9636">MRGRGKDCIGSTREKGGFPVTSAALIVAHAEMFGWMIVKGSLGGESLEWKEKREIFALAEQRIRWRKADPLCLLERGIKRRHRR</sequence>
<dbReference type="EMBL" id="OZ019901">
    <property type="protein sequence ID" value="CAK9236975.1"/>
    <property type="molecule type" value="Genomic_DNA"/>
</dbReference>
<dbReference type="Proteomes" id="UP001497512">
    <property type="component" value="Chromosome 9"/>
</dbReference>